<proteinExistence type="predicted"/>
<gene>
    <name evidence="2" type="ORF">ERS852574_01426</name>
</gene>
<dbReference type="GO" id="GO:0008237">
    <property type="term" value="F:metallopeptidase activity"/>
    <property type="evidence" value="ECO:0007669"/>
    <property type="project" value="UniProtKB-KW"/>
</dbReference>
<dbReference type="Proteomes" id="UP000095727">
    <property type="component" value="Unassembled WGS sequence"/>
</dbReference>
<keyword evidence="2" id="KW-0645">Protease</keyword>
<dbReference type="PANTHER" id="PTHR34448">
    <property type="entry name" value="AMINOPEPTIDASE"/>
    <property type="match status" value="1"/>
</dbReference>
<dbReference type="EMBL" id="CYXR01000008">
    <property type="protein sequence ID" value="CUM89662.1"/>
    <property type="molecule type" value="Genomic_DNA"/>
</dbReference>
<dbReference type="GO" id="GO:0004177">
    <property type="term" value="F:aminopeptidase activity"/>
    <property type="evidence" value="ECO:0007669"/>
    <property type="project" value="InterPro"/>
</dbReference>
<dbReference type="GO" id="GO:0006508">
    <property type="term" value="P:proteolysis"/>
    <property type="evidence" value="ECO:0007669"/>
    <property type="project" value="UniProtKB-KW"/>
</dbReference>
<dbReference type="InterPro" id="IPR000787">
    <property type="entry name" value="Peptidase_M29"/>
</dbReference>
<evidence type="ECO:0000313" key="2">
    <source>
        <dbReference type="EMBL" id="CUM89662.1"/>
    </source>
</evidence>
<reference evidence="2 3" key="1">
    <citation type="submission" date="2015-09" db="EMBL/GenBank/DDBJ databases">
        <authorList>
            <consortium name="Pathogen Informatics"/>
        </authorList>
    </citation>
    <scope>NUCLEOTIDE SEQUENCE [LARGE SCALE GENOMIC DNA]</scope>
    <source>
        <strain evidence="2 3">2789STDY5834962</strain>
    </source>
</reference>
<sequence length="678" mass="77541">MEERYNLAIDRMKAIIEEKTVAEPYREYFQHVARFILKLDELKQNVESGKQKEMSEEELQEEMKDLYADELEANYEKSYANPAYAVLVLGGELGSFLSAVYTEIRGSISYVQEQRMEYVVIGAELLIEIYNKFEEEKQPQPESLKEIFYWYASDYCDVFAADRIKDQIDPERGCFIVNMIMNEDLSDLRYLYRMGEYVGVNERETAAYLNSLSQEKIDKMADTFSEGYRIGFVNTGKDLSKKSVVNIYYAMGFERIVKKAIENFAKMGLKPSIFRTSHSVITRGRNSQIGFFNISGNKQYVYDHRDDIGLVMDKQYVERKLEVMRTTYEQNKEIAAGYAGPAVIDIFGEKTFVPQAKPEAVKLSEKQEELLVAMNGRAGRLTNEYLPGDERSFTIISWPVPEIGEQYHEIFDETIKINTLDYKLYQKVQQTMIDALDKGEYVKVTGSGENQTDLKVMLHPLADPAKETIFENCVADVNIPVGEVFTSPVLEGTEGTLFVSKVFLHGLPYYNLKISFKEGKITEYTCTNFDSEEENKKYIFDNILHNHQTLPIGEFAIGTNTTAYAVAKKYDIADKYTILIAEKTGPHFAVGDTCYSWAEDVKVYNPDGKEIIARDNSISILRKEDPSKAYFQCHTDITIPYDELGSIVVVAKDGTETEIIRDGRFVLPGTEILNEPLN</sequence>
<protein>
    <submittedName>
        <fullName evidence="2">Thermophilic metalloprotease (M29)</fullName>
    </submittedName>
</protein>
<dbReference type="InterPro" id="IPR052170">
    <property type="entry name" value="M29_Exopeptidase"/>
</dbReference>
<evidence type="ECO:0000256" key="1">
    <source>
        <dbReference type="ARBA" id="ARBA00022723"/>
    </source>
</evidence>
<dbReference type="Pfam" id="PF02073">
    <property type="entry name" value="Peptidase_M29"/>
    <property type="match status" value="1"/>
</dbReference>
<organism evidence="2 3">
    <name type="scientific">Coprococcus comes</name>
    <dbReference type="NCBI Taxonomy" id="410072"/>
    <lineage>
        <taxon>Bacteria</taxon>
        <taxon>Bacillati</taxon>
        <taxon>Bacillota</taxon>
        <taxon>Clostridia</taxon>
        <taxon>Lachnospirales</taxon>
        <taxon>Lachnospiraceae</taxon>
        <taxon>Coprococcus</taxon>
    </lineage>
</organism>
<dbReference type="PANTHER" id="PTHR34448:SF1">
    <property type="entry name" value="BLL6088 PROTEIN"/>
    <property type="match status" value="1"/>
</dbReference>
<accession>A0A173SGZ1</accession>
<keyword evidence="1" id="KW-0479">Metal-binding</keyword>
<keyword evidence="2" id="KW-0482">Metalloprotease</keyword>
<dbReference type="RefSeq" id="WP_055156369.1">
    <property type="nucleotide sequence ID" value="NZ_CYXR01000008.1"/>
</dbReference>
<keyword evidence="2" id="KW-0378">Hydrolase</keyword>
<dbReference type="SUPFAM" id="SSF144052">
    <property type="entry name" value="Thermophilic metalloprotease-like"/>
    <property type="match status" value="1"/>
</dbReference>
<name>A0A173SGZ1_9FIRM</name>
<evidence type="ECO:0000313" key="3">
    <source>
        <dbReference type="Proteomes" id="UP000095727"/>
    </source>
</evidence>
<dbReference type="GO" id="GO:0046872">
    <property type="term" value="F:metal ion binding"/>
    <property type="evidence" value="ECO:0007669"/>
    <property type="project" value="UniProtKB-KW"/>
</dbReference>
<dbReference type="AlphaFoldDB" id="A0A173SGZ1"/>